<organism evidence="10 11">
    <name type="scientific">Pseudonocardia kunmingensis</name>
    <dbReference type="NCBI Taxonomy" id="630975"/>
    <lineage>
        <taxon>Bacteria</taxon>
        <taxon>Bacillati</taxon>
        <taxon>Actinomycetota</taxon>
        <taxon>Actinomycetes</taxon>
        <taxon>Pseudonocardiales</taxon>
        <taxon>Pseudonocardiaceae</taxon>
        <taxon>Pseudonocardia</taxon>
    </lineage>
</organism>
<dbReference type="RefSeq" id="WP_211366634.1">
    <property type="nucleotide sequence ID" value="NZ_VFPA01000002.1"/>
</dbReference>
<evidence type="ECO:0000313" key="11">
    <source>
        <dbReference type="Proteomes" id="UP000315677"/>
    </source>
</evidence>
<dbReference type="CDD" id="cd06261">
    <property type="entry name" value="TM_PBP2"/>
    <property type="match status" value="1"/>
</dbReference>
<dbReference type="SUPFAM" id="SSF161098">
    <property type="entry name" value="MetI-like"/>
    <property type="match status" value="1"/>
</dbReference>
<evidence type="ECO:0000256" key="5">
    <source>
        <dbReference type="ARBA" id="ARBA00022989"/>
    </source>
</evidence>
<evidence type="ECO:0000313" key="10">
    <source>
        <dbReference type="EMBL" id="TQM10728.1"/>
    </source>
</evidence>
<keyword evidence="3" id="KW-1003">Cell membrane</keyword>
<dbReference type="Gene3D" id="1.10.3720.10">
    <property type="entry name" value="MetI-like"/>
    <property type="match status" value="1"/>
</dbReference>
<evidence type="ECO:0000256" key="6">
    <source>
        <dbReference type="ARBA" id="ARBA00023136"/>
    </source>
</evidence>
<comment type="similarity">
    <text evidence="7">Belongs to the binding-protein-dependent transport system permease family.</text>
</comment>
<evidence type="ECO:0000256" key="4">
    <source>
        <dbReference type="ARBA" id="ARBA00022692"/>
    </source>
</evidence>
<keyword evidence="5 7" id="KW-1133">Transmembrane helix</keyword>
<comment type="caution">
    <text evidence="10">The sequence shown here is derived from an EMBL/GenBank/DDBJ whole genome shotgun (WGS) entry which is preliminary data.</text>
</comment>
<evidence type="ECO:0000256" key="2">
    <source>
        <dbReference type="ARBA" id="ARBA00022448"/>
    </source>
</evidence>
<reference evidence="10 11" key="1">
    <citation type="submission" date="2019-06" db="EMBL/GenBank/DDBJ databases">
        <title>Sequencing the genomes of 1000 actinobacteria strains.</title>
        <authorList>
            <person name="Klenk H.-P."/>
        </authorList>
    </citation>
    <scope>NUCLEOTIDE SEQUENCE [LARGE SCALE GENOMIC DNA]</scope>
    <source>
        <strain evidence="10 11">DSM 45301</strain>
    </source>
</reference>
<dbReference type="EMBL" id="VFPA01000002">
    <property type="protein sequence ID" value="TQM10728.1"/>
    <property type="molecule type" value="Genomic_DNA"/>
</dbReference>
<dbReference type="Proteomes" id="UP000315677">
    <property type="component" value="Unassembled WGS sequence"/>
</dbReference>
<dbReference type="PROSITE" id="PS50928">
    <property type="entry name" value="ABC_TM1"/>
    <property type="match status" value="1"/>
</dbReference>
<dbReference type="InterPro" id="IPR000515">
    <property type="entry name" value="MetI-like"/>
</dbReference>
<comment type="subcellular location">
    <subcellularLocation>
        <location evidence="1 7">Cell membrane</location>
        <topology evidence="1 7">Multi-pass membrane protein</topology>
    </subcellularLocation>
</comment>
<dbReference type="PANTHER" id="PTHR43744:SF12">
    <property type="entry name" value="ABC TRANSPORTER PERMEASE PROTEIN MG189-RELATED"/>
    <property type="match status" value="1"/>
</dbReference>
<name>A0A543DN53_9PSEU</name>
<keyword evidence="10" id="KW-0762">Sugar transport</keyword>
<keyword evidence="2 7" id="KW-0813">Transport</keyword>
<keyword evidence="11" id="KW-1185">Reference proteome</keyword>
<dbReference type="GO" id="GO:0055085">
    <property type="term" value="P:transmembrane transport"/>
    <property type="evidence" value="ECO:0007669"/>
    <property type="project" value="InterPro"/>
</dbReference>
<feature type="region of interest" description="Disordered" evidence="8">
    <location>
        <begin position="1"/>
        <end position="27"/>
    </location>
</feature>
<evidence type="ECO:0000256" key="1">
    <source>
        <dbReference type="ARBA" id="ARBA00004651"/>
    </source>
</evidence>
<dbReference type="Pfam" id="PF00528">
    <property type="entry name" value="BPD_transp_1"/>
    <property type="match status" value="1"/>
</dbReference>
<evidence type="ECO:0000259" key="9">
    <source>
        <dbReference type="PROSITE" id="PS50928"/>
    </source>
</evidence>
<feature type="transmembrane region" description="Helical" evidence="7">
    <location>
        <begin position="42"/>
        <end position="62"/>
    </location>
</feature>
<feature type="transmembrane region" description="Helical" evidence="7">
    <location>
        <begin position="101"/>
        <end position="125"/>
    </location>
</feature>
<evidence type="ECO:0000256" key="3">
    <source>
        <dbReference type="ARBA" id="ARBA00022475"/>
    </source>
</evidence>
<feature type="domain" description="ABC transmembrane type-1" evidence="9">
    <location>
        <begin position="102"/>
        <end position="291"/>
    </location>
</feature>
<dbReference type="PANTHER" id="PTHR43744">
    <property type="entry name" value="ABC TRANSPORTER PERMEASE PROTEIN MG189-RELATED-RELATED"/>
    <property type="match status" value="1"/>
</dbReference>
<accession>A0A543DN53</accession>
<evidence type="ECO:0000256" key="7">
    <source>
        <dbReference type="RuleBase" id="RU363032"/>
    </source>
</evidence>
<dbReference type="GO" id="GO:0005886">
    <property type="term" value="C:plasma membrane"/>
    <property type="evidence" value="ECO:0007669"/>
    <property type="project" value="UniProtKB-SubCell"/>
</dbReference>
<keyword evidence="4 7" id="KW-0812">Transmembrane</keyword>
<sequence>MTTAPDTANPATTPVLPRARRSRTDDGAADVRRYPPLARAGIITALAVVAVLWLAPLVWAVLTSLKHEADTTTVPLEVVPDRGFTLQAYASVLANGDLVTWFVNSTVVTIVVTVLTVALSAAAAYGFSRTRFRGRNALFALTIAGIMVPPQILIVPLYRQMLALGLADTYLGIILPQLVLPAMVFILKKFFDGIPHELEEAARVDGAGSLRIFLQIVLPLSRSILAAVSIFVFIHAWNNFLWPFIITSDPGLMTLPVGLVQVQSSFGVRYAQVMASAILAGLPLIVVFMLFQRQIIRGVATTGLGGT</sequence>
<keyword evidence="6 7" id="KW-0472">Membrane</keyword>
<feature type="transmembrane region" description="Helical" evidence="7">
    <location>
        <begin position="170"/>
        <end position="191"/>
    </location>
</feature>
<feature type="transmembrane region" description="Helical" evidence="7">
    <location>
        <begin position="137"/>
        <end position="158"/>
    </location>
</feature>
<gene>
    <name evidence="10" type="ORF">FB558_3249</name>
</gene>
<dbReference type="AlphaFoldDB" id="A0A543DN53"/>
<feature type="compositionally biased region" description="Low complexity" evidence="8">
    <location>
        <begin position="1"/>
        <end position="14"/>
    </location>
</feature>
<dbReference type="InterPro" id="IPR035906">
    <property type="entry name" value="MetI-like_sf"/>
</dbReference>
<proteinExistence type="inferred from homology"/>
<evidence type="ECO:0000256" key="8">
    <source>
        <dbReference type="SAM" id="MobiDB-lite"/>
    </source>
</evidence>
<feature type="transmembrane region" description="Helical" evidence="7">
    <location>
        <begin position="270"/>
        <end position="291"/>
    </location>
</feature>
<protein>
    <submittedName>
        <fullName evidence="10">Multiple sugar transport system permease protein</fullName>
    </submittedName>
</protein>